<dbReference type="AlphaFoldDB" id="A0AAV5CNQ5"/>
<proteinExistence type="predicted"/>
<sequence length="90" mass="10053">MCLHHLSRRFQGGDHHRADPDPAGEASWGRTAGESCLMVWCGSAPSRQCMFPMTGSGHGLGGQRKPASWRESSKEFSLRRTVTTRRQRKV</sequence>
<reference evidence="2" key="2">
    <citation type="submission" date="2021-12" db="EMBL/GenBank/DDBJ databases">
        <title>Resequencing data analysis of finger millet.</title>
        <authorList>
            <person name="Hatakeyama M."/>
            <person name="Aluri S."/>
            <person name="Balachadran M.T."/>
            <person name="Sivarajan S.R."/>
            <person name="Poveda L."/>
            <person name="Shimizu-Inatsugi R."/>
            <person name="Schlapbach R."/>
            <person name="Sreeman S.M."/>
            <person name="Shimizu K.K."/>
        </authorList>
    </citation>
    <scope>NUCLEOTIDE SEQUENCE</scope>
</reference>
<comment type="caution">
    <text evidence="2">The sequence shown here is derived from an EMBL/GenBank/DDBJ whole genome shotgun (WGS) entry which is preliminary data.</text>
</comment>
<reference evidence="2" key="1">
    <citation type="journal article" date="2018" name="DNA Res.">
        <title>Multiple hybrid de novo genome assembly of finger millet, an orphan allotetraploid crop.</title>
        <authorList>
            <person name="Hatakeyama M."/>
            <person name="Aluri S."/>
            <person name="Balachadran M.T."/>
            <person name="Sivarajan S.R."/>
            <person name="Patrignani A."/>
            <person name="Gruter S."/>
            <person name="Poveda L."/>
            <person name="Shimizu-Inatsugi R."/>
            <person name="Baeten J."/>
            <person name="Francoijs K.J."/>
            <person name="Nataraja K.N."/>
            <person name="Reddy Y.A.N."/>
            <person name="Phadnis S."/>
            <person name="Ravikumar R.L."/>
            <person name="Schlapbach R."/>
            <person name="Sreeman S.M."/>
            <person name="Shimizu K.K."/>
        </authorList>
    </citation>
    <scope>NUCLEOTIDE SEQUENCE</scope>
</reference>
<feature type="region of interest" description="Disordered" evidence="1">
    <location>
        <begin position="1"/>
        <end position="28"/>
    </location>
</feature>
<feature type="region of interest" description="Disordered" evidence="1">
    <location>
        <begin position="57"/>
        <end position="90"/>
    </location>
</feature>
<evidence type="ECO:0000313" key="2">
    <source>
        <dbReference type="EMBL" id="GJN00103.1"/>
    </source>
</evidence>
<organism evidence="2 3">
    <name type="scientific">Eleusine coracana subsp. coracana</name>
    <dbReference type="NCBI Taxonomy" id="191504"/>
    <lineage>
        <taxon>Eukaryota</taxon>
        <taxon>Viridiplantae</taxon>
        <taxon>Streptophyta</taxon>
        <taxon>Embryophyta</taxon>
        <taxon>Tracheophyta</taxon>
        <taxon>Spermatophyta</taxon>
        <taxon>Magnoliopsida</taxon>
        <taxon>Liliopsida</taxon>
        <taxon>Poales</taxon>
        <taxon>Poaceae</taxon>
        <taxon>PACMAD clade</taxon>
        <taxon>Chloridoideae</taxon>
        <taxon>Cynodonteae</taxon>
        <taxon>Eleusininae</taxon>
        <taxon>Eleusine</taxon>
    </lineage>
</organism>
<accession>A0AAV5CNQ5</accession>
<gene>
    <name evidence="2" type="primary">ga17263</name>
    <name evidence="2" type="ORF">PR202_ga17263</name>
</gene>
<evidence type="ECO:0000256" key="1">
    <source>
        <dbReference type="SAM" id="MobiDB-lite"/>
    </source>
</evidence>
<keyword evidence="3" id="KW-1185">Reference proteome</keyword>
<dbReference type="EMBL" id="BQKI01000008">
    <property type="protein sequence ID" value="GJN00103.1"/>
    <property type="molecule type" value="Genomic_DNA"/>
</dbReference>
<dbReference type="Proteomes" id="UP001054889">
    <property type="component" value="Unassembled WGS sequence"/>
</dbReference>
<evidence type="ECO:0000313" key="3">
    <source>
        <dbReference type="Proteomes" id="UP001054889"/>
    </source>
</evidence>
<protein>
    <submittedName>
        <fullName evidence="2">Uncharacterized protein</fullName>
    </submittedName>
</protein>
<name>A0AAV5CNQ5_ELECO</name>
<feature type="compositionally biased region" description="Basic and acidic residues" evidence="1">
    <location>
        <begin position="11"/>
        <end position="20"/>
    </location>
</feature>